<evidence type="ECO:0000313" key="2">
    <source>
        <dbReference type="EMBL" id="POM58157.1"/>
    </source>
</evidence>
<dbReference type="OrthoDB" id="183725at2759"/>
<feature type="region of interest" description="Disordered" evidence="1">
    <location>
        <begin position="94"/>
        <end position="114"/>
    </location>
</feature>
<dbReference type="AlphaFoldDB" id="A0A2P4WXZ1"/>
<feature type="region of interest" description="Disordered" evidence="1">
    <location>
        <begin position="149"/>
        <end position="180"/>
    </location>
</feature>
<organism evidence="2 3">
    <name type="scientific">Phytophthora palmivora</name>
    <dbReference type="NCBI Taxonomy" id="4796"/>
    <lineage>
        <taxon>Eukaryota</taxon>
        <taxon>Sar</taxon>
        <taxon>Stramenopiles</taxon>
        <taxon>Oomycota</taxon>
        <taxon>Peronosporomycetes</taxon>
        <taxon>Peronosporales</taxon>
        <taxon>Peronosporaceae</taxon>
        <taxon>Phytophthora</taxon>
    </lineage>
</organism>
<feature type="compositionally biased region" description="Polar residues" evidence="1">
    <location>
        <begin position="94"/>
        <end position="104"/>
    </location>
</feature>
<keyword evidence="3" id="KW-1185">Reference proteome</keyword>
<dbReference type="Proteomes" id="UP000237271">
    <property type="component" value="Unassembled WGS sequence"/>
</dbReference>
<comment type="caution">
    <text evidence="2">The sequence shown here is derived from an EMBL/GenBank/DDBJ whole genome shotgun (WGS) entry which is preliminary data.</text>
</comment>
<evidence type="ECO:0000256" key="1">
    <source>
        <dbReference type="SAM" id="MobiDB-lite"/>
    </source>
</evidence>
<gene>
    <name evidence="2" type="ORF">PHPALM_37238</name>
</gene>
<sequence length="314" mass="33243">MSISSARASLPVNKGSVSYMSTFTRIQEMRVLAASLMGNHLPEHIKVTVFMDGLKVGPSRTQLFRVDANTMEEAIQIALQEEYIHRQARTPTSVWQGHNASSGTVHGAPAAGASTGPVPMELGTAVQSSIRCYRCGKLGHIATCLPSGRTKEGREGTVAEATTQEPGELGSTVGSGRPTGEDLSPHGRIADGARHGGLAPKSLGALEARKYSGGPLVVHVNAVARNSDKYADALRETEGRGQASRWYGGKVLGVRMDLAVKFEGFDSTESSLVLDMGKYDLILSMPWPQIISPGSIGAAKPLGLAGLQSPTEHW</sequence>
<name>A0A2P4WXZ1_9STRA</name>
<proteinExistence type="predicted"/>
<protein>
    <submittedName>
        <fullName evidence="2">Gag protein</fullName>
    </submittedName>
</protein>
<reference evidence="2 3" key="1">
    <citation type="journal article" date="2017" name="Genome Biol. Evol.">
        <title>Phytophthora megakarya and P. palmivora, closely related causal agents of cacao black pod rot, underwent increases in genome sizes and gene numbers by different mechanisms.</title>
        <authorList>
            <person name="Ali S.S."/>
            <person name="Shao J."/>
            <person name="Lary D.J."/>
            <person name="Kronmiller B."/>
            <person name="Shen D."/>
            <person name="Strem M.D."/>
            <person name="Amoako-Attah I."/>
            <person name="Akrofi A.Y."/>
            <person name="Begoude B.A."/>
            <person name="Ten Hoopen G.M."/>
            <person name="Coulibaly K."/>
            <person name="Kebe B.I."/>
            <person name="Melnick R.L."/>
            <person name="Guiltinan M.J."/>
            <person name="Tyler B.M."/>
            <person name="Meinhardt L.W."/>
            <person name="Bailey B.A."/>
        </authorList>
    </citation>
    <scope>NUCLEOTIDE SEQUENCE [LARGE SCALE GENOMIC DNA]</scope>
    <source>
        <strain evidence="3">sbr112.9</strain>
    </source>
</reference>
<evidence type="ECO:0000313" key="3">
    <source>
        <dbReference type="Proteomes" id="UP000237271"/>
    </source>
</evidence>
<dbReference type="EMBL" id="NCKW01020339">
    <property type="protein sequence ID" value="POM58157.1"/>
    <property type="molecule type" value="Genomic_DNA"/>
</dbReference>
<accession>A0A2P4WXZ1</accession>